<evidence type="ECO:0000313" key="1">
    <source>
        <dbReference type="EMBL" id="RVW74971.1"/>
    </source>
</evidence>
<dbReference type="AlphaFoldDB" id="A0A438GRX6"/>
<dbReference type="Proteomes" id="UP000288805">
    <property type="component" value="Unassembled WGS sequence"/>
</dbReference>
<evidence type="ECO:0000313" key="2">
    <source>
        <dbReference type="Proteomes" id="UP000288805"/>
    </source>
</evidence>
<proteinExistence type="predicted"/>
<accession>A0A438GRX6</accession>
<protein>
    <submittedName>
        <fullName evidence="1">Uncharacterized protein</fullName>
    </submittedName>
</protein>
<reference evidence="1 2" key="1">
    <citation type="journal article" date="2018" name="PLoS Genet.">
        <title>Population sequencing reveals clonal diversity and ancestral inbreeding in the grapevine cultivar Chardonnay.</title>
        <authorList>
            <person name="Roach M.J."/>
            <person name="Johnson D.L."/>
            <person name="Bohlmann J."/>
            <person name="van Vuuren H.J."/>
            <person name="Jones S.J."/>
            <person name="Pretorius I.S."/>
            <person name="Schmidt S.A."/>
            <person name="Borneman A.R."/>
        </authorList>
    </citation>
    <scope>NUCLEOTIDE SEQUENCE [LARGE SCALE GENOMIC DNA]</scope>
    <source>
        <strain evidence="2">cv. Chardonnay</strain>
        <tissue evidence="1">Leaf</tissue>
    </source>
</reference>
<gene>
    <name evidence="1" type="ORF">CK203_049949</name>
</gene>
<dbReference type="EMBL" id="QGNW01000360">
    <property type="protein sequence ID" value="RVW74971.1"/>
    <property type="molecule type" value="Genomic_DNA"/>
</dbReference>
<sequence>MDNWSNGGLSKSIDVGKIKKYRLKILGRLLLSSHNAHRHRFLVD</sequence>
<organism evidence="1 2">
    <name type="scientific">Vitis vinifera</name>
    <name type="common">Grape</name>
    <dbReference type="NCBI Taxonomy" id="29760"/>
    <lineage>
        <taxon>Eukaryota</taxon>
        <taxon>Viridiplantae</taxon>
        <taxon>Streptophyta</taxon>
        <taxon>Embryophyta</taxon>
        <taxon>Tracheophyta</taxon>
        <taxon>Spermatophyta</taxon>
        <taxon>Magnoliopsida</taxon>
        <taxon>eudicotyledons</taxon>
        <taxon>Gunneridae</taxon>
        <taxon>Pentapetalae</taxon>
        <taxon>rosids</taxon>
        <taxon>Vitales</taxon>
        <taxon>Vitaceae</taxon>
        <taxon>Viteae</taxon>
        <taxon>Vitis</taxon>
    </lineage>
</organism>
<name>A0A438GRX6_VITVI</name>
<comment type="caution">
    <text evidence="1">The sequence shown here is derived from an EMBL/GenBank/DDBJ whole genome shotgun (WGS) entry which is preliminary data.</text>
</comment>